<feature type="coiled-coil region" evidence="1">
    <location>
        <begin position="91"/>
        <end position="118"/>
    </location>
</feature>
<protein>
    <submittedName>
        <fullName evidence="2">Uncharacterized protein</fullName>
    </submittedName>
</protein>
<accession>A0A803PI93</accession>
<evidence type="ECO:0000313" key="2">
    <source>
        <dbReference type="EnsemblPlants" id="cds.evm.model.04.653"/>
    </source>
</evidence>
<dbReference type="Gramene" id="evm.model.04.653">
    <property type="protein sequence ID" value="cds.evm.model.04.653"/>
    <property type="gene ID" value="evm.TU.04.653"/>
</dbReference>
<proteinExistence type="predicted"/>
<dbReference type="EnsemblPlants" id="evm.model.04.653">
    <property type="protein sequence ID" value="cds.evm.model.04.653"/>
    <property type="gene ID" value="evm.TU.04.653"/>
</dbReference>
<evidence type="ECO:0000313" key="3">
    <source>
        <dbReference type="Proteomes" id="UP000596661"/>
    </source>
</evidence>
<keyword evidence="3" id="KW-1185">Reference proteome</keyword>
<dbReference type="AlphaFoldDB" id="A0A803PI93"/>
<reference evidence="2" key="1">
    <citation type="submission" date="2018-11" db="EMBL/GenBank/DDBJ databases">
        <authorList>
            <person name="Grassa J C."/>
        </authorList>
    </citation>
    <scope>NUCLEOTIDE SEQUENCE [LARGE SCALE GENOMIC DNA]</scope>
</reference>
<reference evidence="2" key="2">
    <citation type="submission" date="2021-03" db="UniProtKB">
        <authorList>
            <consortium name="EnsemblPlants"/>
        </authorList>
    </citation>
    <scope>IDENTIFICATION</scope>
</reference>
<dbReference type="EMBL" id="UZAU01000366">
    <property type="status" value="NOT_ANNOTATED_CDS"/>
    <property type="molecule type" value="Genomic_DNA"/>
</dbReference>
<evidence type="ECO:0000256" key="1">
    <source>
        <dbReference type="SAM" id="Coils"/>
    </source>
</evidence>
<organism evidence="2 3">
    <name type="scientific">Cannabis sativa</name>
    <name type="common">Hemp</name>
    <name type="synonym">Marijuana</name>
    <dbReference type="NCBI Taxonomy" id="3483"/>
    <lineage>
        <taxon>Eukaryota</taxon>
        <taxon>Viridiplantae</taxon>
        <taxon>Streptophyta</taxon>
        <taxon>Embryophyta</taxon>
        <taxon>Tracheophyta</taxon>
        <taxon>Spermatophyta</taxon>
        <taxon>Magnoliopsida</taxon>
        <taxon>eudicotyledons</taxon>
        <taxon>Gunneridae</taxon>
        <taxon>Pentapetalae</taxon>
        <taxon>rosids</taxon>
        <taxon>fabids</taxon>
        <taxon>Rosales</taxon>
        <taxon>Cannabaceae</taxon>
        <taxon>Cannabis</taxon>
    </lineage>
</organism>
<keyword evidence="1" id="KW-0175">Coiled coil</keyword>
<dbReference type="Proteomes" id="UP000596661">
    <property type="component" value="Chromosome 4"/>
</dbReference>
<sequence>MAVASQEVLSQGGAFSFSSNYQTLLGNLESTKAERDRLSTLVASHVDHIWQLKNELSMAKDAKRQAAEALATHGDYEVEFLLALNVVIGEQDDMLAQLAKATEEREDVLRRLKSAQECDLGDDGFG</sequence>
<name>A0A803PI93_CANSA</name>